<feature type="transmembrane region" description="Helical" evidence="8">
    <location>
        <begin position="195"/>
        <end position="217"/>
    </location>
</feature>
<keyword evidence="6 8" id="KW-0472">Membrane</keyword>
<proteinExistence type="inferred from homology"/>
<evidence type="ECO:0000256" key="7">
    <source>
        <dbReference type="ARBA" id="ARBA00024033"/>
    </source>
</evidence>
<accession>A0A6M6JIY4</accession>
<comment type="subcellular location">
    <subcellularLocation>
        <location evidence="1">Cell membrane</location>
        <topology evidence="1">Multi-pass membrane protein</topology>
    </subcellularLocation>
</comment>
<feature type="transmembrane region" description="Helical" evidence="8">
    <location>
        <begin position="261"/>
        <end position="281"/>
    </location>
</feature>
<evidence type="ECO:0000256" key="4">
    <source>
        <dbReference type="ARBA" id="ARBA00022692"/>
    </source>
</evidence>
<keyword evidence="3" id="KW-0808">Transferase</keyword>
<evidence type="ECO:0000313" key="9">
    <source>
        <dbReference type="EMBL" id="QJY46361.1"/>
    </source>
</evidence>
<evidence type="ECO:0000256" key="3">
    <source>
        <dbReference type="ARBA" id="ARBA00022679"/>
    </source>
</evidence>
<evidence type="ECO:0000256" key="5">
    <source>
        <dbReference type="ARBA" id="ARBA00022989"/>
    </source>
</evidence>
<dbReference type="Proteomes" id="UP000505377">
    <property type="component" value="Chromosome"/>
</dbReference>
<feature type="transmembrane region" description="Helical" evidence="8">
    <location>
        <begin position="122"/>
        <end position="155"/>
    </location>
</feature>
<dbReference type="AlphaFoldDB" id="A0A6M6JIY4"/>
<keyword evidence="4 8" id="KW-0812">Transmembrane</keyword>
<sequence>MWRRGVSALLVVLAVGTQSWIFAERGSFNLARILNEDPEYHSDFATFRASVLALLDGADIYATGAALPNLNPPLMTVVMTPVALFEAQPGYRLFGLVTVALVLACLLAVARELELRPVDTGLAVAAVLLGAPLLATVGLGQIYAFLAVALTGAWLAARRGLAGWEGAGIGLAVALKPSLAPLLLLPVLRRAPRTAAAAFGTAAAGTLVGVVVCGPAASVTWLRLVLDHPVQTFFDNASLPATLVRLTSDTGWGRPLVEVPGGLLVGTVLAVAVVAGTLWLVRGSGPDALWAVTAAALVASPVTWNTYLVVLAPGVLVVLARSRAAAAPLLALALLGQEWPVLWYGDDGTASALPLSLYCAVLLGHWAVLLRHALARPAPPADVRPGPPRVASAP</sequence>
<feature type="transmembrane region" description="Helical" evidence="8">
    <location>
        <begin position="91"/>
        <end position="110"/>
    </location>
</feature>
<dbReference type="RefSeq" id="WP_172157550.1">
    <property type="nucleotide sequence ID" value="NZ_CP053564.1"/>
</dbReference>
<organism evidence="9 10">
    <name type="scientific">Pseudonocardia broussonetiae</name>
    <dbReference type="NCBI Taxonomy" id="2736640"/>
    <lineage>
        <taxon>Bacteria</taxon>
        <taxon>Bacillati</taxon>
        <taxon>Actinomycetota</taxon>
        <taxon>Actinomycetes</taxon>
        <taxon>Pseudonocardiales</taxon>
        <taxon>Pseudonocardiaceae</taxon>
        <taxon>Pseudonocardia</taxon>
    </lineage>
</organism>
<comment type="similarity">
    <text evidence="7">Belongs to the glycosyltransferase 87 family.</text>
</comment>
<evidence type="ECO:0000256" key="2">
    <source>
        <dbReference type="ARBA" id="ARBA00022475"/>
    </source>
</evidence>
<dbReference type="InterPro" id="IPR018584">
    <property type="entry name" value="GT87"/>
</dbReference>
<name>A0A6M6JIY4_9PSEU</name>
<evidence type="ECO:0000256" key="8">
    <source>
        <dbReference type="SAM" id="Phobius"/>
    </source>
</evidence>
<dbReference type="GO" id="GO:0016758">
    <property type="term" value="F:hexosyltransferase activity"/>
    <property type="evidence" value="ECO:0007669"/>
    <property type="project" value="InterPro"/>
</dbReference>
<feature type="transmembrane region" description="Helical" evidence="8">
    <location>
        <begin position="167"/>
        <end position="188"/>
    </location>
</feature>
<dbReference type="KEGG" id="pbro:HOP40_11560"/>
<dbReference type="Pfam" id="PF09594">
    <property type="entry name" value="GT87"/>
    <property type="match status" value="1"/>
</dbReference>
<protein>
    <submittedName>
        <fullName evidence="9">DUF2029 domain-containing protein</fullName>
    </submittedName>
</protein>
<evidence type="ECO:0000313" key="10">
    <source>
        <dbReference type="Proteomes" id="UP000505377"/>
    </source>
</evidence>
<reference evidence="9 10" key="1">
    <citation type="submission" date="2020-05" db="EMBL/GenBank/DDBJ databases">
        <authorList>
            <person name="Mo P."/>
        </authorList>
    </citation>
    <scope>NUCLEOTIDE SEQUENCE [LARGE SCALE GENOMIC DNA]</scope>
    <source>
        <strain evidence="9 10">Gen01</strain>
    </source>
</reference>
<feature type="transmembrane region" description="Helical" evidence="8">
    <location>
        <begin position="352"/>
        <end position="370"/>
    </location>
</feature>
<keyword evidence="5 8" id="KW-1133">Transmembrane helix</keyword>
<gene>
    <name evidence="9" type="ORF">HOP40_11560</name>
</gene>
<keyword evidence="2" id="KW-1003">Cell membrane</keyword>
<keyword evidence="10" id="KW-1185">Reference proteome</keyword>
<dbReference type="EMBL" id="CP053564">
    <property type="protein sequence ID" value="QJY46361.1"/>
    <property type="molecule type" value="Genomic_DNA"/>
</dbReference>
<evidence type="ECO:0000256" key="1">
    <source>
        <dbReference type="ARBA" id="ARBA00004651"/>
    </source>
</evidence>
<feature type="transmembrane region" description="Helical" evidence="8">
    <location>
        <begin position="288"/>
        <end position="310"/>
    </location>
</feature>
<dbReference type="GO" id="GO:0005886">
    <property type="term" value="C:plasma membrane"/>
    <property type="evidence" value="ECO:0007669"/>
    <property type="project" value="UniProtKB-SubCell"/>
</dbReference>
<evidence type="ECO:0000256" key="6">
    <source>
        <dbReference type="ARBA" id="ARBA00023136"/>
    </source>
</evidence>